<dbReference type="STRING" id="981085.W9R455"/>
<dbReference type="Gene3D" id="3.30.200.20">
    <property type="entry name" value="Phosphorylase Kinase, domain 1"/>
    <property type="match status" value="1"/>
</dbReference>
<dbReference type="Proteomes" id="UP000030645">
    <property type="component" value="Unassembled WGS sequence"/>
</dbReference>
<dbReference type="eggNOG" id="ENOG502QVI9">
    <property type="taxonomic scope" value="Eukaryota"/>
</dbReference>
<evidence type="ECO:0000256" key="6">
    <source>
        <dbReference type="ARBA" id="ARBA00022729"/>
    </source>
</evidence>
<reference evidence="17" key="1">
    <citation type="submission" date="2013-01" db="EMBL/GenBank/DDBJ databases">
        <title>Draft Genome Sequence of a Mulberry Tree, Morus notabilis C.K. Schneid.</title>
        <authorList>
            <person name="He N."/>
            <person name="Zhao S."/>
        </authorList>
    </citation>
    <scope>NUCLEOTIDE SEQUENCE</scope>
</reference>
<comment type="subcellular location">
    <subcellularLocation>
        <location evidence="1">Membrane</location>
        <topology evidence="1">Single-pass type I membrane protein</topology>
    </subcellularLocation>
</comment>
<keyword evidence="7" id="KW-0547">Nucleotide-binding</keyword>
<protein>
    <recommendedName>
        <fullName evidence="2">non-specific serine/threonine protein kinase</fullName>
        <ecNumber evidence="2">2.7.11.1</ecNumber>
    </recommendedName>
</protein>
<evidence type="ECO:0000256" key="14">
    <source>
        <dbReference type="SAM" id="SignalP"/>
    </source>
</evidence>
<keyword evidence="13" id="KW-1133">Transmembrane helix</keyword>
<evidence type="ECO:0000256" key="3">
    <source>
        <dbReference type="ARBA" id="ARBA00022527"/>
    </source>
</evidence>
<keyword evidence="8" id="KW-0067">ATP-binding</keyword>
<keyword evidence="13" id="KW-0812">Transmembrane</keyword>
<evidence type="ECO:0000256" key="8">
    <source>
        <dbReference type="ARBA" id="ARBA00022840"/>
    </source>
</evidence>
<evidence type="ECO:0000256" key="7">
    <source>
        <dbReference type="ARBA" id="ARBA00022741"/>
    </source>
</evidence>
<comment type="catalytic activity">
    <reaction evidence="12">
        <text>L-seryl-[protein] + ATP = O-phospho-L-seryl-[protein] + ADP + H(+)</text>
        <dbReference type="Rhea" id="RHEA:17989"/>
        <dbReference type="Rhea" id="RHEA-COMP:9863"/>
        <dbReference type="Rhea" id="RHEA-COMP:11604"/>
        <dbReference type="ChEBI" id="CHEBI:15378"/>
        <dbReference type="ChEBI" id="CHEBI:29999"/>
        <dbReference type="ChEBI" id="CHEBI:30616"/>
        <dbReference type="ChEBI" id="CHEBI:83421"/>
        <dbReference type="ChEBI" id="CHEBI:456216"/>
        <dbReference type="EC" id="2.7.11.1"/>
    </reaction>
</comment>
<dbReference type="Gene3D" id="3.80.10.10">
    <property type="entry name" value="Ribonuclease Inhibitor"/>
    <property type="match status" value="2"/>
</dbReference>
<dbReference type="SUPFAM" id="SSF52058">
    <property type="entry name" value="L domain-like"/>
    <property type="match status" value="1"/>
</dbReference>
<evidence type="ECO:0000256" key="1">
    <source>
        <dbReference type="ARBA" id="ARBA00004479"/>
    </source>
</evidence>
<dbReference type="EMBL" id="KE344155">
    <property type="protein sequence ID" value="EXB54091.1"/>
    <property type="molecule type" value="Genomic_DNA"/>
</dbReference>
<dbReference type="GO" id="GO:0004674">
    <property type="term" value="F:protein serine/threonine kinase activity"/>
    <property type="evidence" value="ECO:0007669"/>
    <property type="project" value="UniProtKB-KW"/>
</dbReference>
<evidence type="ECO:0000256" key="13">
    <source>
        <dbReference type="SAM" id="Phobius"/>
    </source>
</evidence>
<evidence type="ECO:0000259" key="15">
    <source>
        <dbReference type="Pfam" id="PF11721"/>
    </source>
</evidence>
<dbReference type="InterPro" id="IPR021720">
    <property type="entry name" value="Malectin_dom"/>
</dbReference>
<dbReference type="FunFam" id="3.80.10.10:FF:001026">
    <property type="entry name" value="Putative leucine-rich repeat receptor-like serine/threonine-protein kinase isoform A"/>
    <property type="match status" value="1"/>
</dbReference>
<feature type="domain" description="Malectin" evidence="15">
    <location>
        <begin position="352"/>
        <end position="535"/>
    </location>
</feature>
<feature type="transmembrane region" description="Helical" evidence="13">
    <location>
        <begin position="554"/>
        <end position="578"/>
    </location>
</feature>
<keyword evidence="6 14" id="KW-0732">Signal</keyword>
<evidence type="ECO:0000313" key="17">
    <source>
        <dbReference type="Proteomes" id="UP000030645"/>
    </source>
</evidence>
<evidence type="ECO:0000256" key="11">
    <source>
        <dbReference type="ARBA" id="ARBA00047899"/>
    </source>
</evidence>
<dbReference type="Pfam" id="PF00560">
    <property type="entry name" value="LRR_1"/>
    <property type="match status" value="1"/>
</dbReference>
<accession>W9R455</accession>
<comment type="catalytic activity">
    <reaction evidence="11">
        <text>L-threonyl-[protein] + ATP = O-phospho-L-threonyl-[protein] + ADP + H(+)</text>
        <dbReference type="Rhea" id="RHEA:46608"/>
        <dbReference type="Rhea" id="RHEA-COMP:11060"/>
        <dbReference type="Rhea" id="RHEA-COMP:11605"/>
        <dbReference type="ChEBI" id="CHEBI:15378"/>
        <dbReference type="ChEBI" id="CHEBI:30013"/>
        <dbReference type="ChEBI" id="CHEBI:30616"/>
        <dbReference type="ChEBI" id="CHEBI:61977"/>
        <dbReference type="ChEBI" id="CHEBI:456216"/>
        <dbReference type="EC" id="2.7.11.1"/>
    </reaction>
</comment>
<evidence type="ECO:0000256" key="5">
    <source>
        <dbReference type="ARBA" id="ARBA00022679"/>
    </source>
</evidence>
<dbReference type="InterPro" id="IPR032675">
    <property type="entry name" value="LRR_dom_sf"/>
</dbReference>
<evidence type="ECO:0000256" key="2">
    <source>
        <dbReference type="ARBA" id="ARBA00012513"/>
    </source>
</evidence>
<keyword evidence="9" id="KW-0675">Receptor</keyword>
<keyword evidence="3" id="KW-0418">Kinase</keyword>
<evidence type="ECO:0000256" key="10">
    <source>
        <dbReference type="ARBA" id="ARBA00023180"/>
    </source>
</evidence>
<dbReference type="Gene3D" id="2.60.120.430">
    <property type="entry name" value="Galactose-binding lectin"/>
    <property type="match status" value="1"/>
</dbReference>
<dbReference type="GO" id="GO:0005524">
    <property type="term" value="F:ATP binding"/>
    <property type="evidence" value="ECO:0007669"/>
    <property type="project" value="UniProtKB-KW"/>
</dbReference>
<dbReference type="EC" id="2.7.11.1" evidence="2"/>
<keyword evidence="17" id="KW-1185">Reference proteome</keyword>
<evidence type="ECO:0000256" key="4">
    <source>
        <dbReference type="ARBA" id="ARBA00022553"/>
    </source>
</evidence>
<keyword evidence="10" id="KW-0325">Glycoprotein</keyword>
<dbReference type="AlphaFoldDB" id="W9R455"/>
<sequence>MMIKMFFSQSPFLFLVTFFYVILSSNASAQLPKSEVEALREIAKTLGKTNWNFSVDPCSGDYGWVTKNPVQGFENAVSCNRSFCSATACHVTSIVLKAQSLPGTLPKDLLKLPYLQEFDLSRNYLNGTIPPEWGSSQLVNISLLGNRLTGSIPKELANITTLKSLVLEINRLSGNLPPELGNLSNIERFLVTSNNFTGELPETLGKLTTLKDLRISDLSGSEATFPPLNNMTKMKTLILRNCNLNGTIPDYLGEMSSLKTLDLSFNKLSGNVPNSLASLSNVDYIFLTGNLLSGEVAEWLLTKGESIDLSYNNFTVNNSSCQQRNVNLFASSSQGNNSKIVSCLTCYGNWYSLHINCGGKEVTVNGTTFESDTDSAGPSNLFVSKTNWAVSTTGYFADNDSPKDSYTTGNLSSLTVANPELYMNARLSPISLTYYAFCLGNGNYTVKLHFAEIMFTNDTTYSSLGRRLFDVYIQGKLVLKDFNIADEAGQAGKAVIKNFTAVVTSSTLDIRFYWAGKGTTAIPNRGVYGPLISAISVNSDFQPPSTSTETGSSISVGAIVGIVVGSLLVVLLIIGVLWRKCCQRRKTTLEQDLKGVDLKTGKFTLRQIKAATNNFDVANKIGEGGFGPVYKDISSSPGDVRLNDLPFLGLVPQEIDGCHNHPSRGPNVLVGHISGRVESLIPYVITCTPTWYNIVRLTSPGDEDRSWFIRNDTTYQWFESFWGETQKQNRAGSGPKRTISYQVGVWVVTYGIRDSTQPEMWPTRTLGPHKEG</sequence>
<dbReference type="FunFam" id="2.60.120.430:FF:000004">
    <property type="entry name" value="Putative leucine-rich repeat receptor-like serine/threonine-protein kinase"/>
    <property type="match status" value="1"/>
</dbReference>
<keyword evidence="13" id="KW-0472">Membrane</keyword>
<feature type="signal peptide" evidence="14">
    <location>
        <begin position="1"/>
        <end position="29"/>
    </location>
</feature>
<feature type="chain" id="PRO_5004928083" description="non-specific serine/threonine protein kinase" evidence="14">
    <location>
        <begin position="30"/>
        <end position="772"/>
    </location>
</feature>
<dbReference type="InterPro" id="IPR051824">
    <property type="entry name" value="LRR_Rcpt-Like_S/T_Kinase"/>
</dbReference>
<dbReference type="InterPro" id="IPR001611">
    <property type="entry name" value="Leu-rich_rpt"/>
</dbReference>
<organism evidence="16 17">
    <name type="scientific">Morus notabilis</name>
    <dbReference type="NCBI Taxonomy" id="981085"/>
    <lineage>
        <taxon>Eukaryota</taxon>
        <taxon>Viridiplantae</taxon>
        <taxon>Streptophyta</taxon>
        <taxon>Embryophyta</taxon>
        <taxon>Tracheophyta</taxon>
        <taxon>Spermatophyta</taxon>
        <taxon>Magnoliopsida</taxon>
        <taxon>eudicotyledons</taxon>
        <taxon>Gunneridae</taxon>
        <taxon>Pentapetalae</taxon>
        <taxon>rosids</taxon>
        <taxon>fabids</taxon>
        <taxon>Rosales</taxon>
        <taxon>Moraceae</taxon>
        <taxon>Moreae</taxon>
        <taxon>Morus</taxon>
    </lineage>
</organism>
<evidence type="ECO:0000256" key="12">
    <source>
        <dbReference type="ARBA" id="ARBA00048679"/>
    </source>
</evidence>
<keyword evidence="5" id="KW-0808">Transferase</keyword>
<keyword evidence="3" id="KW-0723">Serine/threonine-protein kinase</keyword>
<gene>
    <name evidence="16" type="ORF">L484_017528</name>
</gene>
<dbReference type="PANTHER" id="PTHR48006">
    <property type="entry name" value="LEUCINE-RICH REPEAT-CONTAINING PROTEIN DDB_G0281931-RELATED"/>
    <property type="match status" value="1"/>
</dbReference>
<dbReference type="GO" id="GO:0016020">
    <property type="term" value="C:membrane"/>
    <property type="evidence" value="ECO:0007669"/>
    <property type="project" value="UniProtKB-SubCell"/>
</dbReference>
<proteinExistence type="predicted"/>
<evidence type="ECO:0000256" key="9">
    <source>
        <dbReference type="ARBA" id="ARBA00023170"/>
    </source>
</evidence>
<name>W9R455_9ROSA</name>
<keyword evidence="4" id="KW-0597">Phosphoprotein</keyword>
<evidence type="ECO:0000313" key="16">
    <source>
        <dbReference type="EMBL" id="EXB54091.1"/>
    </source>
</evidence>
<dbReference type="PANTHER" id="PTHR48006:SF81">
    <property type="entry name" value="PROTEIN KINASE DOMAIN-CONTAINING PROTEIN"/>
    <property type="match status" value="1"/>
</dbReference>
<dbReference type="Pfam" id="PF11721">
    <property type="entry name" value="Malectin"/>
    <property type="match status" value="1"/>
</dbReference>
<dbReference type="Pfam" id="PF13855">
    <property type="entry name" value="LRR_8"/>
    <property type="match status" value="1"/>
</dbReference>